<accession>A0A9D4M4G8</accession>
<dbReference type="EMBL" id="JAIWYP010000002">
    <property type="protein sequence ID" value="KAH3870053.1"/>
    <property type="molecule type" value="Genomic_DNA"/>
</dbReference>
<evidence type="ECO:0000313" key="2">
    <source>
        <dbReference type="Proteomes" id="UP000828390"/>
    </source>
</evidence>
<gene>
    <name evidence="1" type="ORF">DPMN_033232</name>
</gene>
<sequence>MSFPVRETTRDRKRERDRGIERKITDKALPIVENADHRTAFNCAWCQRLFT</sequence>
<evidence type="ECO:0000313" key="1">
    <source>
        <dbReference type="EMBL" id="KAH3870053.1"/>
    </source>
</evidence>
<dbReference type="AlphaFoldDB" id="A0A9D4M4G8"/>
<reference evidence="1" key="2">
    <citation type="submission" date="2020-11" db="EMBL/GenBank/DDBJ databases">
        <authorList>
            <person name="McCartney M.A."/>
            <person name="Auch B."/>
            <person name="Kono T."/>
            <person name="Mallez S."/>
            <person name="Becker A."/>
            <person name="Gohl D.M."/>
            <person name="Silverstein K.A.T."/>
            <person name="Koren S."/>
            <person name="Bechman K.B."/>
            <person name="Herman A."/>
            <person name="Abrahante J.E."/>
            <person name="Garbe J."/>
        </authorList>
    </citation>
    <scope>NUCLEOTIDE SEQUENCE</scope>
    <source>
        <strain evidence="1">Duluth1</strain>
        <tissue evidence="1">Whole animal</tissue>
    </source>
</reference>
<organism evidence="1 2">
    <name type="scientific">Dreissena polymorpha</name>
    <name type="common">Zebra mussel</name>
    <name type="synonym">Mytilus polymorpha</name>
    <dbReference type="NCBI Taxonomy" id="45954"/>
    <lineage>
        <taxon>Eukaryota</taxon>
        <taxon>Metazoa</taxon>
        <taxon>Spiralia</taxon>
        <taxon>Lophotrochozoa</taxon>
        <taxon>Mollusca</taxon>
        <taxon>Bivalvia</taxon>
        <taxon>Autobranchia</taxon>
        <taxon>Heteroconchia</taxon>
        <taxon>Euheterodonta</taxon>
        <taxon>Imparidentia</taxon>
        <taxon>Neoheterodontei</taxon>
        <taxon>Myida</taxon>
        <taxon>Dreissenoidea</taxon>
        <taxon>Dreissenidae</taxon>
        <taxon>Dreissena</taxon>
    </lineage>
</organism>
<name>A0A9D4M4G8_DREPO</name>
<reference evidence="1" key="1">
    <citation type="journal article" date="2019" name="bioRxiv">
        <title>The Genome of the Zebra Mussel, Dreissena polymorpha: A Resource for Invasive Species Research.</title>
        <authorList>
            <person name="McCartney M.A."/>
            <person name="Auch B."/>
            <person name="Kono T."/>
            <person name="Mallez S."/>
            <person name="Zhang Y."/>
            <person name="Obille A."/>
            <person name="Becker A."/>
            <person name="Abrahante J.E."/>
            <person name="Garbe J."/>
            <person name="Badalamenti J.P."/>
            <person name="Herman A."/>
            <person name="Mangelson H."/>
            <person name="Liachko I."/>
            <person name="Sullivan S."/>
            <person name="Sone E.D."/>
            <person name="Koren S."/>
            <person name="Silverstein K.A.T."/>
            <person name="Beckman K.B."/>
            <person name="Gohl D.M."/>
        </authorList>
    </citation>
    <scope>NUCLEOTIDE SEQUENCE</scope>
    <source>
        <strain evidence="1">Duluth1</strain>
        <tissue evidence="1">Whole animal</tissue>
    </source>
</reference>
<proteinExistence type="predicted"/>
<dbReference type="Proteomes" id="UP000828390">
    <property type="component" value="Unassembled WGS sequence"/>
</dbReference>
<comment type="caution">
    <text evidence="1">The sequence shown here is derived from an EMBL/GenBank/DDBJ whole genome shotgun (WGS) entry which is preliminary data.</text>
</comment>
<protein>
    <submittedName>
        <fullName evidence="1">Uncharacterized protein</fullName>
    </submittedName>
</protein>
<keyword evidence="2" id="KW-1185">Reference proteome</keyword>